<dbReference type="Proteomes" id="UP001140949">
    <property type="component" value="Unassembled WGS sequence"/>
</dbReference>
<accession>A0AAX6EUW4</accession>
<organism evidence="1 2">
    <name type="scientific">Iris pallida</name>
    <name type="common">Sweet iris</name>
    <dbReference type="NCBI Taxonomy" id="29817"/>
    <lineage>
        <taxon>Eukaryota</taxon>
        <taxon>Viridiplantae</taxon>
        <taxon>Streptophyta</taxon>
        <taxon>Embryophyta</taxon>
        <taxon>Tracheophyta</taxon>
        <taxon>Spermatophyta</taxon>
        <taxon>Magnoliopsida</taxon>
        <taxon>Liliopsida</taxon>
        <taxon>Asparagales</taxon>
        <taxon>Iridaceae</taxon>
        <taxon>Iridoideae</taxon>
        <taxon>Irideae</taxon>
        <taxon>Iris</taxon>
    </lineage>
</organism>
<comment type="caution">
    <text evidence="1">The sequence shown here is derived from an EMBL/GenBank/DDBJ whole genome shotgun (WGS) entry which is preliminary data.</text>
</comment>
<protein>
    <submittedName>
        <fullName evidence="1">Uncharacterized protein</fullName>
    </submittedName>
</protein>
<evidence type="ECO:0000313" key="2">
    <source>
        <dbReference type="Proteomes" id="UP001140949"/>
    </source>
</evidence>
<dbReference type="EMBL" id="JANAVB010033816">
    <property type="protein sequence ID" value="KAJ6807803.1"/>
    <property type="molecule type" value="Genomic_DNA"/>
</dbReference>
<evidence type="ECO:0000313" key="1">
    <source>
        <dbReference type="EMBL" id="KAJ6807803.1"/>
    </source>
</evidence>
<dbReference type="AlphaFoldDB" id="A0AAX6EUW4"/>
<gene>
    <name evidence="1" type="ORF">M6B38_171875</name>
</gene>
<proteinExistence type="predicted"/>
<keyword evidence="2" id="KW-1185">Reference proteome</keyword>
<sequence>MPHEPRLRSCKTGSITADYSGCDGIVAQKSRAETLNNSSENLEQNTSYSKMLFIDIETRITMGCKTKITSHSSSLFSHYKSLSSLSSLNTSLAPADALEGDAHTLCPV</sequence>
<reference evidence="1" key="1">
    <citation type="journal article" date="2023" name="GigaByte">
        <title>Genome assembly of the bearded iris, Iris pallida Lam.</title>
        <authorList>
            <person name="Bruccoleri R.E."/>
            <person name="Oakeley E.J."/>
            <person name="Faust A.M.E."/>
            <person name="Altorfer M."/>
            <person name="Dessus-Babus S."/>
            <person name="Burckhardt D."/>
            <person name="Oertli M."/>
            <person name="Naumann U."/>
            <person name="Petersen F."/>
            <person name="Wong J."/>
        </authorList>
    </citation>
    <scope>NUCLEOTIDE SEQUENCE</scope>
    <source>
        <strain evidence="1">GSM-AAB239-AS_SAM_17_03QT</strain>
    </source>
</reference>
<name>A0AAX6EUW4_IRIPA</name>
<reference evidence="1" key="2">
    <citation type="submission" date="2023-04" db="EMBL/GenBank/DDBJ databases">
        <authorList>
            <person name="Bruccoleri R.E."/>
            <person name="Oakeley E.J."/>
            <person name="Faust A.-M."/>
            <person name="Dessus-Babus S."/>
            <person name="Altorfer M."/>
            <person name="Burckhardt D."/>
            <person name="Oertli M."/>
            <person name="Naumann U."/>
            <person name="Petersen F."/>
            <person name="Wong J."/>
        </authorList>
    </citation>
    <scope>NUCLEOTIDE SEQUENCE</scope>
    <source>
        <strain evidence="1">GSM-AAB239-AS_SAM_17_03QT</strain>
        <tissue evidence="1">Leaf</tissue>
    </source>
</reference>